<accession>T1FAY8</accession>
<feature type="transmembrane region" description="Helical" evidence="1">
    <location>
        <begin position="157"/>
        <end position="178"/>
    </location>
</feature>
<organism evidence="3 4">
    <name type="scientific">Helobdella robusta</name>
    <name type="common">Californian leech</name>
    <dbReference type="NCBI Taxonomy" id="6412"/>
    <lineage>
        <taxon>Eukaryota</taxon>
        <taxon>Metazoa</taxon>
        <taxon>Spiralia</taxon>
        <taxon>Lophotrochozoa</taxon>
        <taxon>Annelida</taxon>
        <taxon>Clitellata</taxon>
        <taxon>Hirudinea</taxon>
        <taxon>Rhynchobdellida</taxon>
        <taxon>Glossiphoniidae</taxon>
        <taxon>Helobdella</taxon>
    </lineage>
</organism>
<name>T1FAY8_HELRO</name>
<protein>
    <submittedName>
        <fullName evidence="2 3">Uncharacterized protein</fullName>
    </submittedName>
</protein>
<dbReference type="KEGG" id="hro:HELRODRAFT_176846"/>
<proteinExistence type="predicted"/>
<dbReference type="RefSeq" id="XP_009023354.1">
    <property type="nucleotide sequence ID" value="XM_009025106.1"/>
</dbReference>
<evidence type="ECO:0000313" key="3">
    <source>
        <dbReference type="EnsemblMetazoa" id="HelroP176846"/>
    </source>
</evidence>
<dbReference type="CTD" id="20205987"/>
<dbReference type="GeneID" id="20205987"/>
<dbReference type="Proteomes" id="UP000015101">
    <property type="component" value="Unassembled WGS sequence"/>
</dbReference>
<dbReference type="EMBL" id="AMQM01005865">
    <property type="status" value="NOT_ANNOTATED_CDS"/>
    <property type="molecule type" value="Genomic_DNA"/>
</dbReference>
<dbReference type="EnsemblMetazoa" id="HelroT176846">
    <property type="protein sequence ID" value="HelroP176846"/>
    <property type="gene ID" value="HelroG176846"/>
</dbReference>
<reference evidence="2 4" key="2">
    <citation type="journal article" date="2013" name="Nature">
        <title>Insights into bilaterian evolution from three spiralian genomes.</title>
        <authorList>
            <person name="Simakov O."/>
            <person name="Marletaz F."/>
            <person name="Cho S.J."/>
            <person name="Edsinger-Gonzales E."/>
            <person name="Havlak P."/>
            <person name="Hellsten U."/>
            <person name="Kuo D.H."/>
            <person name="Larsson T."/>
            <person name="Lv J."/>
            <person name="Arendt D."/>
            <person name="Savage R."/>
            <person name="Osoegawa K."/>
            <person name="de Jong P."/>
            <person name="Grimwood J."/>
            <person name="Chapman J.A."/>
            <person name="Shapiro H."/>
            <person name="Aerts A."/>
            <person name="Otillar R.P."/>
            <person name="Terry A.Y."/>
            <person name="Boore J.L."/>
            <person name="Grigoriev I.V."/>
            <person name="Lindberg D.R."/>
            <person name="Seaver E.C."/>
            <person name="Weisblat D.A."/>
            <person name="Putnam N.H."/>
            <person name="Rokhsar D.S."/>
        </authorList>
    </citation>
    <scope>NUCLEOTIDE SEQUENCE</scope>
</reference>
<keyword evidence="1" id="KW-0812">Transmembrane</keyword>
<dbReference type="InParanoid" id="T1FAY8"/>
<evidence type="ECO:0000313" key="2">
    <source>
        <dbReference type="EMBL" id="ESN98386.1"/>
    </source>
</evidence>
<keyword evidence="4" id="KW-1185">Reference proteome</keyword>
<sequence length="235" mass="26170">MTSSVTSSLETKILCSARCEVFYDGRKEKLPDLNESAWYEGYTLFLPILSTLGVIIHARKGTHGGVAISSSKHVYDTNNKRWKCHDKVSSLQWAIPGPVSQCGANVSEALFPDCPADVTVYNATWIWSRRYDSPDQPKTAYCRLSILGNSQGQYREIAILSVAIVVAIIQLIIVIFSIHMKKTQPPKPYVLAGVGPSKFEPPQGVLSKSQLPTGQHYTLFRNDTIKIKIILKIFK</sequence>
<keyword evidence="1" id="KW-1133">Transmembrane helix</keyword>
<dbReference type="AlphaFoldDB" id="T1FAY8"/>
<evidence type="ECO:0000313" key="4">
    <source>
        <dbReference type="Proteomes" id="UP000015101"/>
    </source>
</evidence>
<dbReference type="EMBL" id="KB097144">
    <property type="protein sequence ID" value="ESN98386.1"/>
    <property type="molecule type" value="Genomic_DNA"/>
</dbReference>
<keyword evidence="1" id="KW-0472">Membrane</keyword>
<gene>
    <name evidence="3" type="primary">20205987</name>
    <name evidence="2" type="ORF">HELRODRAFT_176846</name>
</gene>
<dbReference type="HOGENOM" id="CLU_1181341_0_0_1"/>
<reference evidence="4" key="1">
    <citation type="submission" date="2012-12" db="EMBL/GenBank/DDBJ databases">
        <authorList>
            <person name="Hellsten U."/>
            <person name="Grimwood J."/>
            <person name="Chapman J.A."/>
            <person name="Shapiro H."/>
            <person name="Aerts A."/>
            <person name="Otillar R.P."/>
            <person name="Terry A.Y."/>
            <person name="Boore J.L."/>
            <person name="Simakov O."/>
            <person name="Marletaz F."/>
            <person name="Cho S.-J."/>
            <person name="Edsinger-Gonzales E."/>
            <person name="Havlak P."/>
            <person name="Kuo D.-H."/>
            <person name="Larsson T."/>
            <person name="Lv J."/>
            <person name="Arendt D."/>
            <person name="Savage R."/>
            <person name="Osoegawa K."/>
            <person name="de Jong P."/>
            <person name="Lindberg D.R."/>
            <person name="Seaver E.C."/>
            <person name="Weisblat D.A."/>
            <person name="Putnam N.H."/>
            <person name="Grigoriev I.V."/>
            <person name="Rokhsar D.S."/>
        </authorList>
    </citation>
    <scope>NUCLEOTIDE SEQUENCE</scope>
</reference>
<evidence type="ECO:0000256" key="1">
    <source>
        <dbReference type="SAM" id="Phobius"/>
    </source>
</evidence>
<reference evidence="3" key="3">
    <citation type="submission" date="2015-06" db="UniProtKB">
        <authorList>
            <consortium name="EnsemblMetazoa"/>
        </authorList>
    </citation>
    <scope>IDENTIFICATION</scope>
</reference>